<dbReference type="PRINTS" id="PR00352">
    <property type="entry name" value="3FE4SFRDOXIN"/>
</dbReference>
<keyword evidence="6 7" id="KW-0411">Iron-sulfur</keyword>
<dbReference type="Proteomes" id="UP000190027">
    <property type="component" value="Unassembled WGS sequence"/>
</dbReference>
<dbReference type="STRING" id="1121449.SAMN02745704_00970"/>
<dbReference type="GO" id="GO:0005506">
    <property type="term" value="F:iron ion binding"/>
    <property type="evidence" value="ECO:0007669"/>
    <property type="project" value="UniProtKB-UniRule"/>
</dbReference>
<reference evidence="9 10" key="1">
    <citation type="submission" date="2017-02" db="EMBL/GenBank/DDBJ databases">
        <authorList>
            <person name="Peterson S.W."/>
        </authorList>
    </citation>
    <scope>NUCLEOTIDE SEQUENCE [LARGE SCALE GENOMIC DNA]</scope>
    <source>
        <strain evidence="9 10">DSM 16080</strain>
    </source>
</reference>
<dbReference type="Pfam" id="PF13370">
    <property type="entry name" value="Fer4_13"/>
    <property type="match status" value="1"/>
</dbReference>
<evidence type="ECO:0000259" key="8">
    <source>
        <dbReference type="PROSITE" id="PS51379"/>
    </source>
</evidence>
<dbReference type="EMBL" id="FUYC01000003">
    <property type="protein sequence ID" value="SKA77331.1"/>
    <property type="molecule type" value="Genomic_DNA"/>
</dbReference>
<evidence type="ECO:0000256" key="6">
    <source>
        <dbReference type="ARBA" id="ARBA00023014"/>
    </source>
</evidence>
<evidence type="ECO:0000256" key="1">
    <source>
        <dbReference type="ARBA" id="ARBA00003532"/>
    </source>
</evidence>
<dbReference type="PANTHER" id="PTHR36923:SF3">
    <property type="entry name" value="FERREDOXIN"/>
    <property type="match status" value="1"/>
</dbReference>
<sequence>MAIVIDENECIGCETCVELCPEVFEMDDSSEKAVVKEPESQLDCVEEAIDSCPSEAISRE</sequence>
<evidence type="ECO:0000256" key="3">
    <source>
        <dbReference type="ARBA" id="ARBA00022723"/>
    </source>
</evidence>
<name>A0A1T4WKZ9_9BACT</name>
<dbReference type="OrthoDB" id="9803319at2"/>
<keyword evidence="3 7" id="KW-0479">Metal-binding</keyword>
<dbReference type="InterPro" id="IPR017900">
    <property type="entry name" value="4Fe4S_Fe_S_CS"/>
</dbReference>
<dbReference type="AlphaFoldDB" id="A0A1T4WKZ9"/>
<dbReference type="InterPro" id="IPR001080">
    <property type="entry name" value="3Fe4S_ferredoxin"/>
</dbReference>
<dbReference type="PANTHER" id="PTHR36923">
    <property type="entry name" value="FERREDOXIN"/>
    <property type="match status" value="1"/>
</dbReference>
<feature type="domain" description="4Fe-4S ferredoxin-type" evidence="8">
    <location>
        <begin position="1"/>
        <end position="29"/>
    </location>
</feature>
<dbReference type="GO" id="GO:0009055">
    <property type="term" value="F:electron transfer activity"/>
    <property type="evidence" value="ECO:0007669"/>
    <property type="project" value="UniProtKB-UniRule"/>
</dbReference>
<proteinExistence type="predicted"/>
<keyword evidence="2 7" id="KW-0813">Transport</keyword>
<gene>
    <name evidence="9" type="ORF">SAMN02745704_00970</name>
</gene>
<evidence type="ECO:0000313" key="9">
    <source>
        <dbReference type="EMBL" id="SKA77331.1"/>
    </source>
</evidence>
<evidence type="ECO:0000256" key="7">
    <source>
        <dbReference type="RuleBase" id="RU368020"/>
    </source>
</evidence>
<comment type="function">
    <text evidence="1 7">Ferredoxins are iron-sulfur proteins that transfer electrons in a wide variety of metabolic reactions.</text>
</comment>
<accession>A0A1T4WKZ9</accession>
<dbReference type="GO" id="GO:0051536">
    <property type="term" value="F:iron-sulfur cluster binding"/>
    <property type="evidence" value="ECO:0007669"/>
    <property type="project" value="UniProtKB-KW"/>
</dbReference>
<dbReference type="InterPro" id="IPR051269">
    <property type="entry name" value="Fe-S_cluster_ET"/>
</dbReference>
<dbReference type="PROSITE" id="PS00198">
    <property type="entry name" value="4FE4S_FER_1"/>
    <property type="match status" value="1"/>
</dbReference>
<evidence type="ECO:0000256" key="4">
    <source>
        <dbReference type="ARBA" id="ARBA00022982"/>
    </source>
</evidence>
<keyword evidence="10" id="KW-1185">Reference proteome</keyword>
<evidence type="ECO:0000313" key="10">
    <source>
        <dbReference type="Proteomes" id="UP000190027"/>
    </source>
</evidence>
<keyword evidence="4 7" id="KW-0249">Electron transport</keyword>
<dbReference type="PROSITE" id="PS51379">
    <property type="entry name" value="4FE4S_FER_2"/>
    <property type="match status" value="1"/>
</dbReference>
<evidence type="ECO:0000256" key="2">
    <source>
        <dbReference type="ARBA" id="ARBA00022448"/>
    </source>
</evidence>
<dbReference type="RefSeq" id="WP_078716555.1">
    <property type="nucleotide sequence ID" value="NZ_FUYC01000003.1"/>
</dbReference>
<evidence type="ECO:0000256" key="5">
    <source>
        <dbReference type="ARBA" id="ARBA00023004"/>
    </source>
</evidence>
<protein>
    <recommendedName>
        <fullName evidence="7">Ferredoxin</fullName>
    </recommendedName>
</protein>
<dbReference type="Gene3D" id="3.30.70.20">
    <property type="match status" value="1"/>
</dbReference>
<keyword evidence="5 7" id="KW-0408">Iron</keyword>
<dbReference type="InterPro" id="IPR017896">
    <property type="entry name" value="4Fe4S_Fe-S-bd"/>
</dbReference>
<dbReference type="SUPFAM" id="SSF54862">
    <property type="entry name" value="4Fe-4S ferredoxins"/>
    <property type="match status" value="1"/>
</dbReference>
<organism evidence="9 10">
    <name type="scientific">Paucidesulfovibrio gracilis DSM 16080</name>
    <dbReference type="NCBI Taxonomy" id="1121449"/>
    <lineage>
        <taxon>Bacteria</taxon>
        <taxon>Pseudomonadati</taxon>
        <taxon>Thermodesulfobacteriota</taxon>
        <taxon>Desulfovibrionia</taxon>
        <taxon>Desulfovibrionales</taxon>
        <taxon>Desulfovibrionaceae</taxon>
        <taxon>Paucidesulfovibrio</taxon>
    </lineage>
</organism>